<reference evidence="1" key="1">
    <citation type="submission" date="2014-09" db="EMBL/GenBank/DDBJ databases">
        <authorList>
            <person name="Magalhaes I.L.F."/>
            <person name="Oliveira U."/>
            <person name="Santos F.R."/>
            <person name="Vidigal T.H.D.A."/>
            <person name="Brescovit A.D."/>
            <person name="Santos A.J."/>
        </authorList>
    </citation>
    <scope>NUCLEOTIDE SEQUENCE</scope>
    <source>
        <tissue evidence="1">Shoot tissue taken approximately 20 cm above the soil surface</tissue>
    </source>
</reference>
<sequence length="19" mass="2163">MFNCCNYYLSACKISISTT</sequence>
<dbReference type="EMBL" id="GBRH01249572">
    <property type="protein sequence ID" value="JAD48323.1"/>
    <property type="molecule type" value="Transcribed_RNA"/>
</dbReference>
<dbReference type="AlphaFoldDB" id="A0A0A9Q8E1"/>
<reference evidence="1" key="2">
    <citation type="journal article" date="2015" name="Data Brief">
        <title>Shoot transcriptome of the giant reed, Arundo donax.</title>
        <authorList>
            <person name="Barrero R.A."/>
            <person name="Guerrero F.D."/>
            <person name="Moolhuijzen P."/>
            <person name="Goolsby J.A."/>
            <person name="Tidwell J."/>
            <person name="Bellgard S.E."/>
            <person name="Bellgard M.I."/>
        </authorList>
    </citation>
    <scope>NUCLEOTIDE SEQUENCE</scope>
    <source>
        <tissue evidence="1">Shoot tissue taken approximately 20 cm above the soil surface</tissue>
    </source>
</reference>
<proteinExistence type="predicted"/>
<accession>A0A0A9Q8E1</accession>
<organism evidence="1">
    <name type="scientific">Arundo donax</name>
    <name type="common">Giant reed</name>
    <name type="synonym">Donax arundinaceus</name>
    <dbReference type="NCBI Taxonomy" id="35708"/>
    <lineage>
        <taxon>Eukaryota</taxon>
        <taxon>Viridiplantae</taxon>
        <taxon>Streptophyta</taxon>
        <taxon>Embryophyta</taxon>
        <taxon>Tracheophyta</taxon>
        <taxon>Spermatophyta</taxon>
        <taxon>Magnoliopsida</taxon>
        <taxon>Liliopsida</taxon>
        <taxon>Poales</taxon>
        <taxon>Poaceae</taxon>
        <taxon>PACMAD clade</taxon>
        <taxon>Arundinoideae</taxon>
        <taxon>Arundineae</taxon>
        <taxon>Arundo</taxon>
    </lineage>
</organism>
<evidence type="ECO:0000313" key="1">
    <source>
        <dbReference type="EMBL" id="JAD48323.1"/>
    </source>
</evidence>
<name>A0A0A9Q8E1_ARUDO</name>
<protein>
    <submittedName>
        <fullName evidence="1">Uncharacterized protein</fullName>
    </submittedName>
</protein>